<dbReference type="STRING" id="74557.A0A1V9Z240"/>
<dbReference type="Proteomes" id="UP000243217">
    <property type="component" value="Unassembled WGS sequence"/>
</dbReference>
<sequence>MTRRAKENRQKRIAQRLANDTPEERERQRKWQELLEMIDSSAARKAQAKKTALPEVLSWKSSHAIVAASSKFDLPVRVEYEHSELAFEFNIKDMDIVFSVGFIDAVSGLERYVITPTRCAAYENAVKGVHEIHGPGLLTLTWDNEYSWINQKEISYNVELHQQVPDLQSPIDPSHDILINELSSRQILYQEKSKQIQELQDTIASHENAIQSIQDQLQALQLELAEATEQVQTASSDLQQVNKQVDLLENEINALSWRKLSMPILEHILSFGDQNDRQQWTRVNKMWHRIVQELD</sequence>
<dbReference type="SUPFAM" id="SSF101576">
    <property type="entry name" value="Supernatant protein factor (SPF), C-terminal domain"/>
    <property type="match status" value="1"/>
</dbReference>
<organism evidence="4 5">
    <name type="scientific">Thraustotheca clavata</name>
    <dbReference type="NCBI Taxonomy" id="74557"/>
    <lineage>
        <taxon>Eukaryota</taxon>
        <taxon>Sar</taxon>
        <taxon>Stramenopiles</taxon>
        <taxon>Oomycota</taxon>
        <taxon>Saprolegniomycetes</taxon>
        <taxon>Saprolegniales</taxon>
        <taxon>Achlyaceae</taxon>
        <taxon>Thraustotheca</taxon>
    </lineage>
</organism>
<protein>
    <submittedName>
        <fullName evidence="4">F-box protein</fullName>
    </submittedName>
</protein>
<dbReference type="PROSITE" id="PS50866">
    <property type="entry name" value="GOLD"/>
    <property type="match status" value="1"/>
</dbReference>
<name>A0A1V9Z240_9STRA</name>
<feature type="region of interest" description="Disordered" evidence="2">
    <location>
        <begin position="1"/>
        <end position="28"/>
    </location>
</feature>
<dbReference type="SUPFAM" id="SSF57997">
    <property type="entry name" value="Tropomyosin"/>
    <property type="match status" value="1"/>
</dbReference>
<feature type="domain" description="GOLD" evidence="3">
    <location>
        <begin position="49"/>
        <end position="160"/>
    </location>
</feature>
<reference evidence="4 5" key="1">
    <citation type="journal article" date="2014" name="Genome Biol. Evol.">
        <title>The secreted proteins of Achlya hypogyna and Thraustotheca clavata identify the ancestral oomycete secretome and reveal gene acquisitions by horizontal gene transfer.</title>
        <authorList>
            <person name="Misner I."/>
            <person name="Blouin N."/>
            <person name="Leonard G."/>
            <person name="Richards T.A."/>
            <person name="Lane C.E."/>
        </authorList>
    </citation>
    <scope>NUCLEOTIDE SEQUENCE [LARGE SCALE GENOMIC DNA]</scope>
    <source>
        <strain evidence="4 5">ATCC 34112</strain>
    </source>
</reference>
<proteinExistence type="predicted"/>
<evidence type="ECO:0000313" key="4">
    <source>
        <dbReference type="EMBL" id="OQR92054.1"/>
    </source>
</evidence>
<dbReference type="AlphaFoldDB" id="A0A1V9Z240"/>
<dbReference type="EMBL" id="JNBS01002360">
    <property type="protein sequence ID" value="OQR92054.1"/>
    <property type="molecule type" value="Genomic_DNA"/>
</dbReference>
<dbReference type="Gene3D" id="1.20.5.340">
    <property type="match status" value="1"/>
</dbReference>
<evidence type="ECO:0000256" key="2">
    <source>
        <dbReference type="SAM" id="MobiDB-lite"/>
    </source>
</evidence>
<feature type="coiled-coil region" evidence="1">
    <location>
        <begin position="189"/>
        <end position="258"/>
    </location>
</feature>
<evidence type="ECO:0000259" key="3">
    <source>
        <dbReference type="PROSITE" id="PS50866"/>
    </source>
</evidence>
<dbReference type="InterPro" id="IPR009038">
    <property type="entry name" value="GOLD_dom"/>
</dbReference>
<dbReference type="OrthoDB" id="1434354at2759"/>
<accession>A0A1V9Z240</accession>
<keyword evidence="5" id="KW-1185">Reference proteome</keyword>
<evidence type="ECO:0000256" key="1">
    <source>
        <dbReference type="SAM" id="Coils"/>
    </source>
</evidence>
<dbReference type="InterPro" id="IPR036598">
    <property type="entry name" value="GOLD_dom_sf"/>
</dbReference>
<dbReference type="Gene3D" id="2.60.120.680">
    <property type="entry name" value="GOLD domain"/>
    <property type="match status" value="1"/>
</dbReference>
<comment type="caution">
    <text evidence="4">The sequence shown here is derived from an EMBL/GenBank/DDBJ whole genome shotgun (WGS) entry which is preliminary data.</text>
</comment>
<feature type="compositionally biased region" description="Basic and acidic residues" evidence="2">
    <location>
        <begin position="1"/>
        <end position="10"/>
    </location>
</feature>
<evidence type="ECO:0000313" key="5">
    <source>
        <dbReference type="Proteomes" id="UP000243217"/>
    </source>
</evidence>
<gene>
    <name evidence="4" type="ORF">THRCLA_22411</name>
</gene>
<keyword evidence="1" id="KW-0175">Coiled coil</keyword>